<reference evidence="1 2" key="2">
    <citation type="journal article" date="2016" name="Virology (Lond)">
        <title>Genomic characterization and comparison of seven Myoviridae bacteriophage infecting Bacillus thuringiensis.</title>
        <authorList>
            <person name="Sauder A.B."/>
            <person name="Quinn M.R."/>
            <person name="Brouillette A."/>
            <person name="Caruso S."/>
            <person name="Cresawn S."/>
            <person name="Erill I."/>
            <person name="Lewis L."/>
            <person name="Loesser-Casey K."/>
            <person name="Pate M."/>
            <person name="Scott C."/>
            <person name="Stockwell S."/>
            <person name="Temple L."/>
        </authorList>
    </citation>
    <scope>NUCLEOTIDE SEQUENCE [LARGE SCALE GENOMIC DNA]</scope>
</reference>
<evidence type="ECO:0000313" key="2">
    <source>
        <dbReference type="Proteomes" id="UP000028561"/>
    </source>
</evidence>
<dbReference type="Proteomes" id="UP000028561">
    <property type="component" value="Segment"/>
</dbReference>
<protein>
    <submittedName>
        <fullName evidence="1">Uncharacterized protein</fullName>
    </submittedName>
</protein>
<proteinExistence type="predicted"/>
<organism evidence="1 2">
    <name type="scientific">Bacillus phage Riley</name>
    <dbReference type="NCBI Taxonomy" id="1486662"/>
    <lineage>
        <taxon>Viruses</taxon>
        <taxon>Duplodnaviria</taxon>
        <taxon>Heunggongvirae</taxon>
        <taxon>Uroviricota</taxon>
        <taxon>Caudoviricetes</taxon>
        <taxon>Herelleviridae</taxon>
        <taxon>Bastillevirinae</taxon>
        <taxon>Bequatrovirus</taxon>
        <taxon>Bequatrovirus riley</taxon>
    </lineage>
</organism>
<dbReference type="EMBL" id="KJ489402">
    <property type="protein sequence ID" value="AIF72006.1"/>
    <property type="molecule type" value="Genomic_DNA"/>
</dbReference>
<evidence type="ECO:0000313" key="1">
    <source>
        <dbReference type="EMBL" id="AIF72006.1"/>
    </source>
</evidence>
<accession>A0A075M4M0</accession>
<dbReference type="RefSeq" id="YP_009055895.1">
    <property type="nucleotide sequence ID" value="NC_024788.1"/>
</dbReference>
<name>A0A075M4M0_9CAUD</name>
<keyword evidence="2" id="KW-1185">Reference proteome</keyword>
<reference evidence="2" key="1">
    <citation type="submission" date="2014-09" db="EMBL/GenBank/DDBJ databases">
        <title>Genomic characterization and comparison of seven Myoviridae bacteriophage infecting Bacillus thuringiensis.</title>
        <authorList>
            <person name="Sauder A.B."/>
            <person name="McKenzie Q.R."/>
            <person name="Temple L.M."/>
            <person name="Alexis B.K."/>
            <person name="Al-Atrache Z."/>
            <person name="Lewis L.O."/>
            <person name="Loesser-Casey K.E."/>
            <person name="Mitchell K.J."/>
        </authorList>
    </citation>
    <scope>NUCLEOTIDE SEQUENCE [LARGE SCALE GENOMIC DNA]</scope>
</reference>
<dbReference type="GeneID" id="20283117"/>
<dbReference type="KEGG" id="vg:20283117"/>
<sequence length="163" mass="19283">MDCNNKYCVWNMFDQCCPDSEERFNEATPNELDCPSSIREDLQAGVYHLYYRILDSIDDMAYDDRLKILIFMLNQRDEGINLHKELEIVSPGTLIYMYAGRRKLSELLEINKYIDNMYQPINRPWQIEILPDDESNLKSVSGVRPSLSEITEEDMQKWKSKQK</sequence>